<dbReference type="OrthoDB" id="421226at2759"/>
<dbReference type="SUPFAM" id="SSF51206">
    <property type="entry name" value="cAMP-binding domain-like"/>
    <property type="match status" value="1"/>
</dbReference>
<dbReference type="SUPFAM" id="SSF48403">
    <property type="entry name" value="Ankyrin repeat"/>
    <property type="match status" value="1"/>
</dbReference>
<dbReference type="PANTHER" id="PTHR10217">
    <property type="entry name" value="VOLTAGE AND LIGAND GATED POTASSIUM CHANNEL"/>
    <property type="match status" value="1"/>
</dbReference>
<dbReference type="AlphaFoldDB" id="A0A7J6KTX1"/>
<evidence type="ECO:0000256" key="1">
    <source>
        <dbReference type="ARBA" id="ARBA00004141"/>
    </source>
</evidence>
<evidence type="ECO:0000256" key="2">
    <source>
        <dbReference type="ARBA" id="ARBA00022692"/>
    </source>
</evidence>
<feature type="chain" id="PRO_5029633792" description="Ion transport domain-containing protein" evidence="5">
    <location>
        <begin position="30"/>
        <end position="432"/>
    </location>
</feature>
<feature type="non-terminal residue" evidence="7">
    <location>
        <position position="1"/>
    </location>
</feature>
<dbReference type="SUPFAM" id="SSF81324">
    <property type="entry name" value="Voltage-gated potassium channels"/>
    <property type="match status" value="1"/>
</dbReference>
<comment type="subcellular location">
    <subcellularLocation>
        <location evidence="1">Membrane</location>
        <topology evidence="1">Multi-pass membrane protein</topology>
    </subcellularLocation>
</comment>
<dbReference type="SMART" id="SM00248">
    <property type="entry name" value="ANK"/>
    <property type="match status" value="2"/>
</dbReference>
<dbReference type="InterPro" id="IPR018490">
    <property type="entry name" value="cNMP-bd_dom_sf"/>
</dbReference>
<name>A0A7J6KTX1_PEROL</name>
<dbReference type="GO" id="GO:0005886">
    <property type="term" value="C:plasma membrane"/>
    <property type="evidence" value="ECO:0007669"/>
    <property type="project" value="TreeGrafter"/>
</dbReference>
<proteinExistence type="predicted"/>
<sequence>YTCGKLLCLLLLLAHIVACLWWLLGGVDANNIKTDDHNGADTEYWPFKFSHQFTDSNLTPYAHSMFYSIGMMTTFGFFDISPSNTLERSFTMAIMYAFVVGAISRVMASYDEHESYHRTKMKQYTQFMRSHCIKDDLQTKVRRYIDHHKFDKDLTTSVHYAPMDIVYYKGDLGNSTYWITSVKIREIGRDDLDKMASNKDRDPRTSVLGGVANAALGRWATDGYADNNNNLLAGVMSDTLMFVDESRRATAICQTFVEVVTITRNALQEQLYGNSDWLKLYFKEAALIACANNNDAELNRLLARKFIDITTRAPKTREHLIHIAAYYKSSGVVKALLEREADVNAELEDGKTALHIAVYNEDRSRNLKKIEMLLDTMDIHSKARAGDVEGVRDALLGGCEAGWIHPKTGTTPLYNAVHKGHHDVAALIHIIY</sequence>
<dbReference type="GO" id="GO:0005249">
    <property type="term" value="F:voltage-gated potassium channel activity"/>
    <property type="evidence" value="ECO:0007669"/>
    <property type="project" value="TreeGrafter"/>
</dbReference>
<dbReference type="InterPro" id="IPR050818">
    <property type="entry name" value="KCNH_animal-type"/>
</dbReference>
<feature type="signal peptide" evidence="5">
    <location>
        <begin position="1"/>
        <end position="29"/>
    </location>
</feature>
<keyword evidence="5" id="KW-0732">Signal</keyword>
<protein>
    <recommendedName>
        <fullName evidence="6">Ion transport domain-containing protein</fullName>
    </recommendedName>
</protein>
<feature type="domain" description="Ion transport" evidence="6">
    <location>
        <begin position="3"/>
        <end position="99"/>
    </location>
</feature>
<keyword evidence="3" id="KW-1133">Transmembrane helix</keyword>
<organism evidence="7 8">
    <name type="scientific">Perkinsus olseni</name>
    <name type="common">Perkinsus atlanticus</name>
    <dbReference type="NCBI Taxonomy" id="32597"/>
    <lineage>
        <taxon>Eukaryota</taxon>
        <taxon>Sar</taxon>
        <taxon>Alveolata</taxon>
        <taxon>Perkinsozoa</taxon>
        <taxon>Perkinsea</taxon>
        <taxon>Perkinsida</taxon>
        <taxon>Perkinsidae</taxon>
        <taxon>Perkinsus</taxon>
    </lineage>
</organism>
<comment type="caution">
    <text evidence="7">The sequence shown here is derived from an EMBL/GenBank/DDBJ whole genome shotgun (WGS) entry which is preliminary data.</text>
</comment>
<dbReference type="GO" id="GO:0042391">
    <property type="term" value="P:regulation of membrane potential"/>
    <property type="evidence" value="ECO:0007669"/>
    <property type="project" value="TreeGrafter"/>
</dbReference>
<dbReference type="Gene3D" id="2.60.120.10">
    <property type="entry name" value="Jelly Rolls"/>
    <property type="match status" value="1"/>
</dbReference>
<evidence type="ECO:0000256" key="5">
    <source>
        <dbReference type="SAM" id="SignalP"/>
    </source>
</evidence>
<dbReference type="InterPro" id="IPR014710">
    <property type="entry name" value="RmlC-like_jellyroll"/>
</dbReference>
<dbReference type="InterPro" id="IPR002110">
    <property type="entry name" value="Ankyrin_rpt"/>
</dbReference>
<evidence type="ECO:0000313" key="7">
    <source>
        <dbReference type="EMBL" id="KAF4650755.1"/>
    </source>
</evidence>
<dbReference type="Gene3D" id="1.10.287.630">
    <property type="entry name" value="Helix hairpin bin"/>
    <property type="match status" value="1"/>
</dbReference>
<keyword evidence="2" id="KW-0812">Transmembrane</keyword>
<dbReference type="Gene3D" id="1.25.40.20">
    <property type="entry name" value="Ankyrin repeat-containing domain"/>
    <property type="match status" value="1"/>
</dbReference>
<dbReference type="Gene3D" id="1.10.287.70">
    <property type="match status" value="1"/>
</dbReference>
<dbReference type="Proteomes" id="UP000570595">
    <property type="component" value="Unassembled WGS sequence"/>
</dbReference>
<dbReference type="Pfam" id="PF12796">
    <property type="entry name" value="Ank_2"/>
    <property type="match status" value="1"/>
</dbReference>
<evidence type="ECO:0000313" key="8">
    <source>
        <dbReference type="Proteomes" id="UP000570595"/>
    </source>
</evidence>
<dbReference type="InterPro" id="IPR005821">
    <property type="entry name" value="Ion_trans_dom"/>
</dbReference>
<dbReference type="InterPro" id="IPR036770">
    <property type="entry name" value="Ankyrin_rpt-contain_sf"/>
</dbReference>
<evidence type="ECO:0000256" key="4">
    <source>
        <dbReference type="ARBA" id="ARBA00023136"/>
    </source>
</evidence>
<gene>
    <name evidence="7" type="ORF">FOZ61_011055</name>
</gene>
<evidence type="ECO:0000259" key="6">
    <source>
        <dbReference type="Pfam" id="PF00520"/>
    </source>
</evidence>
<dbReference type="PANTHER" id="PTHR10217:SF435">
    <property type="entry name" value="POTASSIUM VOLTAGE-GATED CHANNEL PROTEIN EAG"/>
    <property type="match status" value="1"/>
</dbReference>
<keyword evidence="4" id="KW-0472">Membrane</keyword>
<evidence type="ECO:0000256" key="3">
    <source>
        <dbReference type="ARBA" id="ARBA00022989"/>
    </source>
</evidence>
<dbReference type="EMBL" id="JABAHT010000974">
    <property type="protein sequence ID" value="KAF4650755.1"/>
    <property type="molecule type" value="Genomic_DNA"/>
</dbReference>
<accession>A0A7J6KTX1</accession>
<reference evidence="7 8" key="1">
    <citation type="submission" date="2020-04" db="EMBL/GenBank/DDBJ databases">
        <title>Perkinsus olseni comparative genomics.</title>
        <authorList>
            <person name="Bogema D.R."/>
        </authorList>
    </citation>
    <scope>NUCLEOTIDE SEQUENCE [LARGE SCALE GENOMIC DNA]</scope>
    <source>
        <strain evidence="7">ATCC PRA-179</strain>
    </source>
</reference>
<dbReference type="Pfam" id="PF00520">
    <property type="entry name" value="Ion_trans"/>
    <property type="match status" value="1"/>
</dbReference>